<comment type="caution">
    <text evidence="7">The sequence shown here is derived from an EMBL/GenBank/DDBJ whole genome shotgun (WGS) entry which is preliminary data.</text>
</comment>
<dbReference type="EMBL" id="JAPFFF010000001">
    <property type="protein sequence ID" value="KAK8899087.1"/>
    <property type="molecule type" value="Genomic_DNA"/>
</dbReference>
<dbReference type="InterPro" id="IPR012677">
    <property type="entry name" value="Nucleotide-bd_a/b_plait_sf"/>
</dbReference>
<dbReference type="SMART" id="SM00360">
    <property type="entry name" value="RRM"/>
    <property type="match status" value="1"/>
</dbReference>
<sequence length="95" mass="11333">MSNDEYTQVKQKERLERNKKKYEENNDKYLYVRNFDESVTEKDLMTAFSQFGKVRSVKIMRDEDGNSKKFGFVNFSSKRAARECLKKSCLIQINE</sequence>
<evidence type="ECO:0000313" key="7">
    <source>
        <dbReference type="EMBL" id="KAK8899091.1"/>
    </source>
</evidence>
<dbReference type="Pfam" id="PF00076">
    <property type="entry name" value="RRM_1"/>
    <property type="match status" value="1"/>
</dbReference>
<dbReference type="CDD" id="cd00590">
    <property type="entry name" value="RRM_SF"/>
    <property type="match status" value="1"/>
</dbReference>
<gene>
    <name evidence="6" type="ORF">M9Y10_001386</name>
    <name evidence="7" type="ORF">M9Y10_001391</name>
</gene>
<dbReference type="SUPFAM" id="SSF54928">
    <property type="entry name" value="RNA-binding domain, RBD"/>
    <property type="match status" value="1"/>
</dbReference>
<keyword evidence="8" id="KW-1185">Reference proteome</keyword>
<dbReference type="PROSITE" id="PS50102">
    <property type="entry name" value="RRM"/>
    <property type="match status" value="1"/>
</dbReference>
<feature type="region of interest" description="Disordered" evidence="4">
    <location>
        <begin position="1"/>
        <end position="20"/>
    </location>
</feature>
<keyword evidence="1" id="KW-0677">Repeat</keyword>
<keyword evidence="2 3" id="KW-0694">RNA-binding</keyword>
<evidence type="ECO:0000313" key="6">
    <source>
        <dbReference type="EMBL" id="KAK8899087.1"/>
    </source>
</evidence>
<evidence type="ECO:0000259" key="5">
    <source>
        <dbReference type="PROSITE" id="PS50102"/>
    </source>
</evidence>
<dbReference type="EMBL" id="JAPFFF010000001">
    <property type="protein sequence ID" value="KAK8899091.1"/>
    <property type="molecule type" value="Genomic_DNA"/>
</dbReference>
<reference evidence="7 8" key="1">
    <citation type="submission" date="2024-04" db="EMBL/GenBank/DDBJ databases">
        <title>Tritrichomonas musculus Genome.</title>
        <authorList>
            <person name="Alves-Ferreira E."/>
            <person name="Grigg M."/>
            <person name="Lorenzi H."/>
            <person name="Galac M."/>
        </authorList>
    </citation>
    <scope>NUCLEOTIDE SEQUENCE [LARGE SCALE GENOMIC DNA]</scope>
    <source>
        <strain evidence="7 8">EAF2021</strain>
    </source>
</reference>
<evidence type="ECO:0000256" key="2">
    <source>
        <dbReference type="ARBA" id="ARBA00022884"/>
    </source>
</evidence>
<dbReference type="Gene3D" id="3.30.70.330">
    <property type="match status" value="1"/>
</dbReference>
<evidence type="ECO:0000313" key="8">
    <source>
        <dbReference type="Proteomes" id="UP001470230"/>
    </source>
</evidence>
<evidence type="ECO:0000256" key="4">
    <source>
        <dbReference type="SAM" id="MobiDB-lite"/>
    </source>
</evidence>
<evidence type="ECO:0000256" key="3">
    <source>
        <dbReference type="PROSITE-ProRule" id="PRU00176"/>
    </source>
</evidence>
<accession>A0ABR2L7W8</accession>
<dbReference type="PANTHER" id="PTHR24012">
    <property type="entry name" value="RNA BINDING PROTEIN"/>
    <property type="match status" value="1"/>
</dbReference>
<protein>
    <recommendedName>
        <fullName evidence="5">RRM domain-containing protein</fullName>
    </recommendedName>
</protein>
<feature type="domain" description="RRM" evidence="5">
    <location>
        <begin position="28"/>
        <end position="95"/>
    </location>
</feature>
<dbReference type="Proteomes" id="UP001470230">
    <property type="component" value="Unassembled WGS sequence"/>
</dbReference>
<evidence type="ECO:0000256" key="1">
    <source>
        <dbReference type="ARBA" id="ARBA00022737"/>
    </source>
</evidence>
<dbReference type="InterPro" id="IPR000504">
    <property type="entry name" value="RRM_dom"/>
</dbReference>
<name>A0ABR2L7W8_9EUKA</name>
<dbReference type="InterPro" id="IPR035979">
    <property type="entry name" value="RBD_domain_sf"/>
</dbReference>
<feature type="compositionally biased region" description="Basic and acidic residues" evidence="4">
    <location>
        <begin position="10"/>
        <end position="20"/>
    </location>
</feature>
<proteinExistence type="predicted"/>
<organism evidence="7 8">
    <name type="scientific">Tritrichomonas musculus</name>
    <dbReference type="NCBI Taxonomy" id="1915356"/>
    <lineage>
        <taxon>Eukaryota</taxon>
        <taxon>Metamonada</taxon>
        <taxon>Parabasalia</taxon>
        <taxon>Tritrichomonadida</taxon>
        <taxon>Tritrichomonadidae</taxon>
        <taxon>Tritrichomonas</taxon>
    </lineage>
</organism>